<dbReference type="OrthoDB" id="8759010at2"/>
<dbReference type="Proteomes" id="UP000238191">
    <property type="component" value="Unassembled WGS sequence"/>
</dbReference>
<evidence type="ECO:0000256" key="1">
    <source>
        <dbReference type="SAM" id="Phobius"/>
    </source>
</evidence>
<evidence type="ECO:0000313" key="3">
    <source>
        <dbReference type="Proteomes" id="UP000238191"/>
    </source>
</evidence>
<keyword evidence="1" id="KW-1133">Transmembrane helix</keyword>
<accession>A0A2S7CQU6</accession>
<protein>
    <submittedName>
        <fullName evidence="2">DUF2306 domain-containing protein</fullName>
    </submittedName>
</protein>
<dbReference type="Pfam" id="PF10067">
    <property type="entry name" value="DUF2306"/>
    <property type="match status" value="1"/>
</dbReference>
<proteinExistence type="predicted"/>
<keyword evidence="3" id="KW-1185">Reference proteome</keyword>
<sequence length="213" mass="23755">MPLKLFGTIWFYFLALGVAAYAVFAYGFMPLGSLVHPDMKLNFLAHKAGIYTHVFASLVALSLSPFQFSNRLRSSRPRLHRIMGRTYLVVGVLLGGLSGLYMSVFAFGGLVAKIGFACLAVCWLLTGLRAFQAIRRGAVQEHRKWVVRNVSLTLAAVTLRIYLPSSMIAGISFELAYPVIAWLCWVPNLFVAELVFARTYNNSFKPNPLRRST</sequence>
<dbReference type="AlphaFoldDB" id="A0A2S7CQU6"/>
<reference evidence="3" key="1">
    <citation type="submission" date="2016-08" db="EMBL/GenBank/DDBJ databases">
        <authorList>
            <person name="Merda D."/>
            <person name="Briand M."/>
            <person name="Taghouti G."/>
            <person name="Carrere S."/>
            <person name="Gouzy J."/>
            <person name="Portier P."/>
            <person name="Jacques M.-A."/>
            <person name="Fischer-Le Saux M."/>
        </authorList>
    </citation>
    <scope>NUCLEOTIDE SEQUENCE [LARGE SCALE GENOMIC DNA]</scope>
    <source>
        <strain evidence="3">CFBP4643</strain>
    </source>
</reference>
<feature type="transmembrane region" description="Helical" evidence="1">
    <location>
        <begin position="9"/>
        <end position="28"/>
    </location>
</feature>
<evidence type="ECO:0000313" key="2">
    <source>
        <dbReference type="EMBL" id="PPU63880.1"/>
    </source>
</evidence>
<dbReference type="EMBL" id="MDEI01000039">
    <property type="protein sequence ID" value="PPU63880.1"/>
    <property type="molecule type" value="Genomic_DNA"/>
</dbReference>
<keyword evidence="1" id="KW-0812">Transmembrane</keyword>
<gene>
    <name evidence="2" type="ORF">XpiCFBP4643_22835</name>
</gene>
<dbReference type="InterPro" id="IPR018750">
    <property type="entry name" value="DUF2306_membrane"/>
</dbReference>
<feature type="transmembrane region" description="Helical" evidence="1">
    <location>
        <begin position="48"/>
        <end position="66"/>
    </location>
</feature>
<feature type="transmembrane region" description="Helical" evidence="1">
    <location>
        <begin position="175"/>
        <end position="196"/>
    </location>
</feature>
<name>A0A2S7CQU6_9XANT</name>
<keyword evidence="1" id="KW-0472">Membrane</keyword>
<feature type="transmembrane region" description="Helical" evidence="1">
    <location>
        <begin position="146"/>
        <end position="163"/>
    </location>
</feature>
<feature type="transmembrane region" description="Helical" evidence="1">
    <location>
        <begin position="87"/>
        <end position="108"/>
    </location>
</feature>
<organism evidence="2 3">
    <name type="scientific">Xanthomonas pisi</name>
    <dbReference type="NCBI Taxonomy" id="56457"/>
    <lineage>
        <taxon>Bacteria</taxon>
        <taxon>Pseudomonadati</taxon>
        <taxon>Pseudomonadota</taxon>
        <taxon>Gammaproteobacteria</taxon>
        <taxon>Lysobacterales</taxon>
        <taxon>Lysobacteraceae</taxon>
        <taxon>Xanthomonas</taxon>
    </lineage>
</organism>
<feature type="transmembrane region" description="Helical" evidence="1">
    <location>
        <begin position="114"/>
        <end position="134"/>
    </location>
</feature>
<comment type="caution">
    <text evidence="2">The sequence shown here is derived from an EMBL/GenBank/DDBJ whole genome shotgun (WGS) entry which is preliminary data.</text>
</comment>